<dbReference type="Gene3D" id="1.10.10.60">
    <property type="entry name" value="Homeodomain-like"/>
    <property type="match status" value="1"/>
</dbReference>
<evidence type="ECO:0000256" key="2">
    <source>
        <dbReference type="ARBA" id="ARBA00023125"/>
    </source>
</evidence>
<dbReference type="InterPro" id="IPR011075">
    <property type="entry name" value="TetR_C"/>
</dbReference>
<keyword evidence="3" id="KW-0804">Transcription</keyword>
<dbReference type="PANTHER" id="PTHR30055">
    <property type="entry name" value="HTH-TYPE TRANSCRIPTIONAL REGULATOR RUTR"/>
    <property type="match status" value="1"/>
</dbReference>
<dbReference type="PROSITE" id="PS50977">
    <property type="entry name" value="HTH_TETR_2"/>
    <property type="match status" value="1"/>
</dbReference>
<organism evidence="6 7">
    <name type="scientific">Nocardia vermiculata</name>
    <dbReference type="NCBI Taxonomy" id="257274"/>
    <lineage>
        <taxon>Bacteria</taxon>
        <taxon>Bacillati</taxon>
        <taxon>Actinomycetota</taxon>
        <taxon>Actinomycetes</taxon>
        <taxon>Mycobacteriales</taxon>
        <taxon>Nocardiaceae</taxon>
        <taxon>Nocardia</taxon>
    </lineage>
</organism>
<feature type="DNA-binding region" description="H-T-H motif" evidence="4">
    <location>
        <begin position="39"/>
        <end position="58"/>
    </location>
</feature>
<dbReference type="GO" id="GO:0000976">
    <property type="term" value="F:transcription cis-regulatory region binding"/>
    <property type="evidence" value="ECO:0007669"/>
    <property type="project" value="TreeGrafter"/>
</dbReference>
<dbReference type="RefSeq" id="WP_067880638.1">
    <property type="nucleotide sequence ID" value="NZ_JAAXOP010000007.1"/>
</dbReference>
<dbReference type="AlphaFoldDB" id="A0A846XZZ5"/>
<keyword evidence="2 4" id="KW-0238">DNA-binding</keyword>
<dbReference type="SUPFAM" id="SSF46689">
    <property type="entry name" value="Homeodomain-like"/>
    <property type="match status" value="1"/>
</dbReference>
<dbReference type="PANTHER" id="PTHR30055:SF148">
    <property type="entry name" value="TETR-FAMILY TRANSCRIPTIONAL REGULATOR"/>
    <property type="match status" value="1"/>
</dbReference>
<evidence type="ECO:0000256" key="4">
    <source>
        <dbReference type="PROSITE-ProRule" id="PRU00335"/>
    </source>
</evidence>
<reference evidence="6 7" key="1">
    <citation type="submission" date="2020-04" db="EMBL/GenBank/DDBJ databases">
        <title>MicrobeNet Type strains.</title>
        <authorList>
            <person name="Nicholson A.C."/>
        </authorList>
    </citation>
    <scope>NUCLEOTIDE SEQUENCE [LARGE SCALE GENOMIC DNA]</scope>
    <source>
        <strain evidence="6 7">JCM 12354</strain>
    </source>
</reference>
<gene>
    <name evidence="6" type="ORF">HGA08_14315</name>
</gene>
<dbReference type="InterPro" id="IPR001647">
    <property type="entry name" value="HTH_TetR"/>
</dbReference>
<proteinExistence type="predicted"/>
<keyword evidence="1" id="KW-0805">Transcription regulation</keyword>
<dbReference type="EMBL" id="JAAXOP010000007">
    <property type="protein sequence ID" value="NKY51395.1"/>
    <property type="molecule type" value="Genomic_DNA"/>
</dbReference>
<dbReference type="Pfam" id="PF00440">
    <property type="entry name" value="TetR_N"/>
    <property type="match status" value="1"/>
</dbReference>
<protein>
    <submittedName>
        <fullName evidence="6">TetR/AcrR family transcriptional regulator</fullName>
    </submittedName>
</protein>
<accession>A0A846XZZ5</accession>
<dbReference type="InterPro" id="IPR050109">
    <property type="entry name" value="HTH-type_TetR-like_transc_reg"/>
</dbReference>
<name>A0A846XZZ5_9NOCA</name>
<sequence>MCPARGERGRGRARDPEIDARVLAAAGRHLARHGFEAMSLTAVAEEAGTTRQALYRRWPTKAALAAAALDMAVDTAPDRAAGDPLADLIAELENFQRGVSQPGRLSLVGAMLQENTAPDVLARYRADVITPRRTRIRAILERAQEAGLIDRDVDLEVAVTLGTGSWYARALAANDPPEDWPTRAAHLVWRAVGGKLGPPQVDEVGRCS</sequence>
<dbReference type="InterPro" id="IPR009057">
    <property type="entry name" value="Homeodomain-like_sf"/>
</dbReference>
<evidence type="ECO:0000259" key="5">
    <source>
        <dbReference type="PROSITE" id="PS50977"/>
    </source>
</evidence>
<dbReference type="InterPro" id="IPR036271">
    <property type="entry name" value="Tet_transcr_reg_TetR-rel_C_sf"/>
</dbReference>
<dbReference type="SUPFAM" id="SSF48498">
    <property type="entry name" value="Tetracyclin repressor-like, C-terminal domain"/>
    <property type="match status" value="1"/>
</dbReference>
<evidence type="ECO:0000313" key="6">
    <source>
        <dbReference type="EMBL" id="NKY51395.1"/>
    </source>
</evidence>
<evidence type="ECO:0000256" key="3">
    <source>
        <dbReference type="ARBA" id="ARBA00023163"/>
    </source>
</evidence>
<dbReference type="Pfam" id="PF16859">
    <property type="entry name" value="TetR_C_11"/>
    <property type="match status" value="1"/>
</dbReference>
<dbReference type="GO" id="GO:0003700">
    <property type="term" value="F:DNA-binding transcription factor activity"/>
    <property type="evidence" value="ECO:0007669"/>
    <property type="project" value="TreeGrafter"/>
</dbReference>
<evidence type="ECO:0000313" key="7">
    <source>
        <dbReference type="Proteomes" id="UP000565711"/>
    </source>
</evidence>
<dbReference type="Gene3D" id="1.10.357.10">
    <property type="entry name" value="Tetracycline Repressor, domain 2"/>
    <property type="match status" value="1"/>
</dbReference>
<evidence type="ECO:0000256" key="1">
    <source>
        <dbReference type="ARBA" id="ARBA00023015"/>
    </source>
</evidence>
<comment type="caution">
    <text evidence="6">The sequence shown here is derived from an EMBL/GenBank/DDBJ whole genome shotgun (WGS) entry which is preliminary data.</text>
</comment>
<dbReference type="Proteomes" id="UP000565711">
    <property type="component" value="Unassembled WGS sequence"/>
</dbReference>
<keyword evidence="7" id="KW-1185">Reference proteome</keyword>
<dbReference type="PRINTS" id="PR00455">
    <property type="entry name" value="HTHTETR"/>
</dbReference>
<feature type="domain" description="HTH tetR-type" evidence="5">
    <location>
        <begin position="16"/>
        <end position="76"/>
    </location>
</feature>